<evidence type="ECO:0000256" key="2">
    <source>
        <dbReference type="ARBA" id="ARBA00023015"/>
    </source>
</evidence>
<protein>
    <submittedName>
        <fullName evidence="7">Sigma-70 family RNA polymerase sigma factor</fullName>
    </submittedName>
</protein>
<evidence type="ECO:0000256" key="4">
    <source>
        <dbReference type="ARBA" id="ARBA00023163"/>
    </source>
</evidence>
<keyword evidence="3" id="KW-0731">Sigma factor</keyword>
<evidence type="ECO:0000313" key="7">
    <source>
        <dbReference type="EMBL" id="MFD2549636.1"/>
    </source>
</evidence>
<dbReference type="Pfam" id="PF04542">
    <property type="entry name" value="Sigma70_r2"/>
    <property type="match status" value="1"/>
</dbReference>
<gene>
    <name evidence="7" type="ORF">ACFSR5_18475</name>
</gene>
<dbReference type="RefSeq" id="WP_380905954.1">
    <property type="nucleotide sequence ID" value="NZ_JBHUEG010000019.1"/>
</dbReference>
<comment type="similarity">
    <text evidence="1">Belongs to the sigma-70 factor family. ECF subfamily.</text>
</comment>
<dbReference type="Gene3D" id="1.10.1740.10">
    <property type="match status" value="1"/>
</dbReference>
<reference evidence="8" key="1">
    <citation type="journal article" date="2019" name="Int. J. Syst. Evol. Microbiol.">
        <title>The Global Catalogue of Microorganisms (GCM) 10K type strain sequencing project: providing services to taxonomists for standard genome sequencing and annotation.</title>
        <authorList>
            <consortium name="The Broad Institute Genomics Platform"/>
            <consortium name="The Broad Institute Genome Sequencing Center for Infectious Disease"/>
            <person name="Wu L."/>
            <person name="Ma J."/>
        </authorList>
    </citation>
    <scope>NUCLEOTIDE SEQUENCE [LARGE SCALE GENOMIC DNA]</scope>
    <source>
        <strain evidence="8">KCTC 42662</strain>
    </source>
</reference>
<evidence type="ECO:0000256" key="1">
    <source>
        <dbReference type="ARBA" id="ARBA00010641"/>
    </source>
</evidence>
<feature type="domain" description="RNA polymerase sigma-70 region 2" evidence="5">
    <location>
        <begin position="27"/>
        <end position="89"/>
    </location>
</feature>
<dbReference type="CDD" id="cd06171">
    <property type="entry name" value="Sigma70_r4"/>
    <property type="match status" value="1"/>
</dbReference>
<dbReference type="InterPro" id="IPR036388">
    <property type="entry name" value="WH-like_DNA-bd_sf"/>
</dbReference>
<dbReference type="InterPro" id="IPR013249">
    <property type="entry name" value="RNA_pol_sigma70_r4_t2"/>
</dbReference>
<dbReference type="InterPro" id="IPR039425">
    <property type="entry name" value="RNA_pol_sigma-70-like"/>
</dbReference>
<dbReference type="PANTHER" id="PTHR43133:SF51">
    <property type="entry name" value="RNA POLYMERASE SIGMA FACTOR"/>
    <property type="match status" value="1"/>
</dbReference>
<dbReference type="NCBIfam" id="TIGR02937">
    <property type="entry name" value="sigma70-ECF"/>
    <property type="match status" value="1"/>
</dbReference>
<evidence type="ECO:0000256" key="3">
    <source>
        <dbReference type="ARBA" id="ARBA00023082"/>
    </source>
</evidence>
<dbReference type="Gene3D" id="1.10.10.10">
    <property type="entry name" value="Winged helix-like DNA-binding domain superfamily/Winged helix DNA-binding domain"/>
    <property type="match status" value="1"/>
</dbReference>
<dbReference type="Proteomes" id="UP001597545">
    <property type="component" value="Unassembled WGS sequence"/>
</dbReference>
<evidence type="ECO:0000259" key="5">
    <source>
        <dbReference type="Pfam" id="PF04542"/>
    </source>
</evidence>
<dbReference type="PANTHER" id="PTHR43133">
    <property type="entry name" value="RNA POLYMERASE ECF-TYPE SIGMA FACTO"/>
    <property type="match status" value="1"/>
</dbReference>
<keyword evidence="4" id="KW-0804">Transcription</keyword>
<feature type="domain" description="RNA polymerase sigma factor 70 region 4 type 2" evidence="6">
    <location>
        <begin position="130"/>
        <end position="180"/>
    </location>
</feature>
<name>A0ABW5KPJ0_9SPHI</name>
<dbReference type="Pfam" id="PF08281">
    <property type="entry name" value="Sigma70_r4_2"/>
    <property type="match status" value="1"/>
</dbReference>
<dbReference type="InterPro" id="IPR013324">
    <property type="entry name" value="RNA_pol_sigma_r3/r4-like"/>
</dbReference>
<keyword evidence="8" id="KW-1185">Reference proteome</keyword>
<dbReference type="SUPFAM" id="SSF88946">
    <property type="entry name" value="Sigma2 domain of RNA polymerase sigma factors"/>
    <property type="match status" value="1"/>
</dbReference>
<dbReference type="EMBL" id="JBHULR010000020">
    <property type="protein sequence ID" value="MFD2549636.1"/>
    <property type="molecule type" value="Genomic_DNA"/>
</dbReference>
<evidence type="ECO:0000259" key="6">
    <source>
        <dbReference type="Pfam" id="PF08281"/>
    </source>
</evidence>
<comment type="caution">
    <text evidence="7">The sequence shown here is derived from an EMBL/GenBank/DDBJ whole genome shotgun (WGS) entry which is preliminary data.</text>
</comment>
<dbReference type="SUPFAM" id="SSF88659">
    <property type="entry name" value="Sigma3 and sigma4 domains of RNA polymerase sigma factors"/>
    <property type="match status" value="1"/>
</dbReference>
<accession>A0ABW5KPJ0</accession>
<dbReference type="InterPro" id="IPR014284">
    <property type="entry name" value="RNA_pol_sigma-70_dom"/>
</dbReference>
<dbReference type="InterPro" id="IPR007627">
    <property type="entry name" value="RNA_pol_sigma70_r2"/>
</dbReference>
<evidence type="ECO:0000313" key="8">
    <source>
        <dbReference type="Proteomes" id="UP001597545"/>
    </source>
</evidence>
<proteinExistence type="inferred from homology"/>
<sequence length="216" mass="25182">MTDNVYGTDLEIIEQVLQGDIEQFALLIRRNNPFLYKTARSYGFGHEDAQDLMQDTFVDAYCNLHKFEGRSAFKTWMIKIMLNNCYRKWHTSDFSRMKAATIAEQSIPMFMNGNYNDTGSTVIRNELRLVVEEAVQRIPLAYRMVFSLREISGLNVEETADTLNITAANVKVRLNRAKVMLRKEIEKVYSTGELFEFNLRFCDTMVEAVMDRIRKQ</sequence>
<dbReference type="InterPro" id="IPR013325">
    <property type="entry name" value="RNA_pol_sigma_r2"/>
</dbReference>
<organism evidence="7 8">
    <name type="scientific">Sphingobacterium suaedae</name>
    <dbReference type="NCBI Taxonomy" id="1686402"/>
    <lineage>
        <taxon>Bacteria</taxon>
        <taxon>Pseudomonadati</taxon>
        <taxon>Bacteroidota</taxon>
        <taxon>Sphingobacteriia</taxon>
        <taxon>Sphingobacteriales</taxon>
        <taxon>Sphingobacteriaceae</taxon>
        <taxon>Sphingobacterium</taxon>
    </lineage>
</organism>
<keyword evidence="2" id="KW-0805">Transcription regulation</keyword>